<protein>
    <submittedName>
        <fullName evidence="1">Uncharacterized protein</fullName>
    </submittedName>
</protein>
<comment type="caution">
    <text evidence="1">The sequence shown here is derived from an EMBL/GenBank/DDBJ whole genome shotgun (WGS) entry which is preliminary data.</text>
</comment>
<reference evidence="1" key="1">
    <citation type="submission" date="2021-02" db="EMBL/GenBank/DDBJ databases">
        <authorList>
            <consortium name="DOE Joint Genome Institute"/>
            <person name="Ahrendt S."/>
            <person name="Looney B.P."/>
            <person name="Miyauchi S."/>
            <person name="Morin E."/>
            <person name="Drula E."/>
            <person name="Courty P.E."/>
            <person name="Chicoki N."/>
            <person name="Fauchery L."/>
            <person name="Kohler A."/>
            <person name="Kuo A."/>
            <person name="Labutti K."/>
            <person name="Pangilinan J."/>
            <person name="Lipzen A."/>
            <person name="Riley R."/>
            <person name="Andreopoulos W."/>
            <person name="He G."/>
            <person name="Johnson J."/>
            <person name="Barry K.W."/>
            <person name="Grigoriev I.V."/>
            <person name="Nagy L."/>
            <person name="Hibbett D."/>
            <person name="Henrissat B."/>
            <person name="Matheny P.B."/>
            <person name="Labbe J."/>
            <person name="Martin F."/>
        </authorList>
    </citation>
    <scope>NUCLEOTIDE SEQUENCE</scope>
    <source>
        <strain evidence="1">FP105234-sp</strain>
    </source>
</reference>
<dbReference type="EMBL" id="MU276264">
    <property type="protein sequence ID" value="KAI0039777.1"/>
    <property type="molecule type" value="Genomic_DNA"/>
</dbReference>
<reference evidence="1" key="2">
    <citation type="journal article" date="2022" name="New Phytol.">
        <title>Evolutionary transition to the ectomycorrhizal habit in the genomes of a hyperdiverse lineage of mushroom-forming fungi.</title>
        <authorList>
            <person name="Looney B."/>
            <person name="Miyauchi S."/>
            <person name="Morin E."/>
            <person name="Drula E."/>
            <person name="Courty P.E."/>
            <person name="Kohler A."/>
            <person name="Kuo A."/>
            <person name="LaButti K."/>
            <person name="Pangilinan J."/>
            <person name="Lipzen A."/>
            <person name="Riley R."/>
            <person name="Andreopoulos W."/>
            <person name="He G."/>
            <person name="Johnson J."/>
            <person name="Nolan M."/>
            <person name="Tritt A."/>
            <person name="Barry K.W."/>
            <person name="Grigoriev I.V."/>
            <person name="Nagy L.G."/>
            <person name="Hibbett D."/>
            <person name="Henrissat B."/>
            <person name="Matheny P.B."/>
            <person name="Labbe J."/>
            <person name="Martin F.M."/>
        </authorList>
    </citation>
    <scope>NUCLEOTIDE SEQUENCE</scope>
    <source>
        <strain evidence="1">FP105234-sp</strain>
    </source>
</reference>
<accession>A0ACB8R7B3</accession>
<keyword evidence="2" id="KW-1185">Reference proteome</keyword>
<organism evidence="1 2">
    <name type="scientific">Auriscalpium vulgare</name>
    <dbReference type="NCBI Taxonomy" id="40419"/>
    <lineage>
        <taxon>Eukaryota</taxon>
        <taxon>Fungi</taxon>
        <taxon>Dikarya</taxon>
        <taxon>Basidiomycota</taxon>
        <taxon>Agaricomycotina</taxon>
        <taxon>Agaricomycetes</taxon>
        <taxon>Russulales</taxon>
        <taxon>Auriscalpiaceae</taxon>
        <taxon>Auriscalpium</taxon>
    </lineage>
</organism>
<dbReference type="Proteomes" id="UP000814033">
    <property type="component" value="Unassembled WGS sequence"/>
</dbReference>
<sequence length="282" mass="30292">MLSKFEPADNYFKIIYTQGIAMGVGAGLVFVPSLLVLADQWGTHSMLAMGIARRADPARKGLFAGGTFFPTMLTQLLHNGVSFASTVRASSFVVLVMLLVANTCMRWACPRTSPLTGYTRTSVRELVTDAPYMCAVIGGVLMNWGIYFVYFYLQQFLMDRGIDRTFALYTPAILCSAAAAGGILANLAATKCGTVNVSTAMAVFCGILVTLPFIPSSIAGVTLCASIFGLFSGAWFSLLPPVIRTLSTNTRDCGCVTVSLQRLYLSRDCTCVLAYAWGSPLP</sequence>
<name>A0ACB8R7B3_9AGAM</name>
<proteinExistence type="predicted"/>
<evidence type="ECO:0000313" key="1">
    <source>
        <dbReference type="EMBL" id="KAI0039777.1"/>
    </source>
</evidence>
<evidence type="ECO:0000313" key="2">
    <source>
        <dbReference type="Proteomes" id="UP000814033"/>
    </source>
</evidence>
<gene>
    <name evidence="1" type="ORF">FA95DRAFT_1653328</name>
</gene>